<dbReference type="Proteomes" id="UP001143856">
    <property type="component" value="Unassembled WGS sequence"/>
</dbReference>
<keyword evidence="2" id="KW-1185">Reference proteome</keyword>
<sequence>MSTDIPGADLWAGYISGAVSIILGNSMDVKKVQLQAGYPQSAAAAPSRPGQSPASASSLSKYLPPRSSLLAGSLAPVLGNGALTAILMGSYTRTEDALNRLFLSGSLPGSPNGAMSGLDLERFTFCEGDGGEVHGHSRTLTDPISLGDQCDEGKPQCKRCSSFGVLCNFMSNVPDLQPVAADIGRPLAVRRKAQLQPPVANAVWTSDASTCYQLNAKCQDFITRYLGRSLITPDDPNMRQVNDKLLKLAFAYPFLMHASLAVALTYDRHLNSSSSCRRTLEECYHWSQSTILLNRRLKEPIKAQDKDPIWGTAAALAMLTFSSPDACEPEESWPLKPSDSTDFDWLTMSKGKMALWHTVNPLRPDSLFSVMAATYAQMYSPFPERGVDGIPGPIATACHLEMSSTAQSNPYFDAAHAVSQILSVPDCEVRTGQTQLFTRTIHGGFKGLLQARDPIALLLLYLWLSSQEGLSPIDGVSEAFRVLEFLTAIIVTEKWVNYSPGDPEDLYGP</sequence>
<organism evidence="1 2">
    <name type="scientific">Xylaria curta</name>
    <dbReference type="NCBI Taxonomy" id="42375"/>
    <lineage>
        <taxon>Eukaryota</taxon>
        <taxon>Fungi</taxon>
        <taxon>Dikarya</taxon>
        <taxon>Ascomycota</taxon>
        <taxon>Pezizomycotina</taxon>
        <taxon>Sordariomycetes</taxon>
        <taxon>Xylariomycetidae</taxon>
        <taxon>Xylariales</taxon>
        <taxon>Xylariaceae</taxon>
        <taxon>Xylaria</taxon>
    </lineage>
</organism>
<comment type="caution">
    <text evidence="1">The sequence shown here is derived from an EMBL/GenBank/DDBJ whole genome shotgun (WGS) entry which is preliminary data.</text>
</comment>
<gene>
    <name evidence="1" type="ORF">NUW58_g5840</name>
</gene>
<name>A0ACC1NZP6_9PEZI</name>
<reference evidence="1" key="1">
    <citation type="submission" date="2022-10" db="EMBL/GenBank/DDBJ databases">
        <title>Genome Sequence of Xylaria curta.</title>
        <authorList>
            <person name="Buettner E."/>
        </authorList>
    </citation>
    <scope>NUCLEOTIDE SEQUENCE</scope>
    <source>
        <strain evidence="1">Babe10</strain>
    </source>
</reference>
<proteinExistence type="predicted"/>
<protein>
    <submittedName>
        <fullName evidence="1">Uncharacterized protein</fullName>
    </submittedName>
</protein>
<dbReference type="EMBL" id="JAPDGR010001213">
    <property type="protein sequence ID" value="KAJ2984855.1"/>
    <property type="molecule type" value="Genomic_DNA"/>
</dbReference>
<evidence type="ECO:0000313" key="2">
    <source>
        <dbReference type="Proteomes" id="UP001143856"/>
    </source>
</evidence>
<accession>A0ACC1NZP6</accession>
<evidence type="ECO:0000313" key="1">
    <source>
        <dbReference type="EMBL" id="KAJ2984855.1"/>
    </source>
</evidence>